<accession>A0ACB9M020</accession>
<sequence>MRLRISIIDGSSLVVRKFVNYLEEAFCGVLGYLIDALSHASNFAELDCAYWPCFLLPPVPTTPGMSVGYPRCIADKCLDKRRWVAIVIKFRVIFLDPRGIFCS</sequence>
<reference evidence="1 2" key="1">
    <citation type="journal article" date="2022" name="DNA Res.">
        <title>Chromosomal-level genome assembly of the orchid tree Bauhinia variegata (Leguminosae; Cercidoideae) supports the allotetraploid origin hypothesis of Bauhinia.</title>
        <authorList>
            <person name="Zhong Y."/>
            <person name="Chen Y."/>
            <person name="Zheng D."/>
            <person name="Pang J."/>
            <person name="Liu Y."/>
            <person name="Luo S."/>
            <person name="Meng S."/>
            <person name="Qian L."/>
            <person name="Wei D."/>
            <person name="Dai S."/>
            <person name="Zhou R."/>
        </authorList>
    </citation>
    <scope>NUCLEOTIDE SEQUENCE [LARGE SCALE GENOMIC DNA]</scope>
    <source>
        <strain evidence="1">BV-YZ2020</strain>
    </source>
</reference>
<protein>
    <submittedName>
        <fullName evidence="1">Uncharacterized protein</fullName>
    </submittedName>
</protein>
<dbReference type="Proteomes" id="UP000828941">
    <property type="component" value="Chromosome 10"/>
</dbReference>
<evidence type="ECO:0000313" key="2">
    <source>
        <dbReference type="Proteomes" id="UP000828941"/>
    </source>
</evidence>
<name>A0ACB9M020_BAUVA</name>
<evidence type="ECO:0000313" key="1">
    <source>
        <dbReference type="EMBL" id="KAI4317070.1"/>
    </source>
</evidence>
<organism evidence="1 2">
    <name type="scientific">Bauhinia variegata</name>
    <name type="common">Purple orchid tree</name>
    <name type="synonym">Phanera variegata</name>
    <dbReference type="NCBI Taxonomy" id="167791"/>
    <lineage>
        <taxon>Eukaryota</taxon>
        <taxon>Viridiplantae</taxon>
        <taxon>Streptophyta</taxon>
        <taxon>Embryophyta</taxon>
        <taxon>Tracheophyta</taxon>
        <taxon>Spermatophyta</taxon>
        <taxon>Magnoliopsida</taxon>
        <taxon>eudicotyledons</taxon>
        <taxon>Gunneridae</taxon>
        <taxon>Pentapetalae</taxon>
        <taxon>rosids</taxon>
        <taxon>fabids</taxon>
        <taxon>Fabales</taxon>
        <taxon>Fabaceae</taxon>
        <taxon>Cercidoideae</taxon>
        <taxon>Cercideae</taxon>
        <taxon>Bauhiniinae</taxon>
        <taxon>Bauhinia</taxon>
    </lineage>
</organism>
<gene>
    <name evidence="1" type="ORF">L6164_024980</name>
</gene>
<dbReference type="EMBL" id="CM039435">
    <property type="protein sequence ID" value="KAI4317070.1"/>
    <property type="molecule type" value="Genomic_DNA"/>
</dbReference>
<comment type="caution">
    <text evidence="1">The sequence shown here is derived from an EMBL/GenBank/DDBJ whole genome shotgun (WGS) entry which is preliminary data.</text>
</comment>
<keyword evidence="2" id="KW-1185">Reference proteome</keyword>
<proteinExistence type="predicted"/>